<gene>
    <name evidence="1" type="ORF">ABIE21_000485</name>
</gene>
<evidence type="ECO:0008006" key="3">
    <source>
        <dbReference type="Google" id="ProtNLM"/>
    </source>
</evidence>
<protein>
    <recommendedName>
        <fullName evidence="3">Cyclic nucleotide-binding domain-containing protein</fullName>
    </recommendedName>
</protein>
<accession>A0ABV2QK62</accession>
<comment type="caution">
    <text evidence="1">The sequence shown here is derived from an EMBL/GenBank/DDBJ whole genome shotgun (WGS) entry which is preliminary data.</text>
</comment>
<evidence type="ECO:0000313" key="1">
    <source>
        <dbReference type="EMBL" id="MET4580995.1"/>
    </source>
</evidence>
<evidence type="ECO:0000313" key="2">
    <source>
        <dbReference type="Proteomes" id="UP001549257"/>
    </source>
</evidence>
<dbReference type="EMBL" id="JBEPSJ010000001">
    <property type="protein sequence ID" value="MET4580995.1"/>
    <property type="molecule type" value="Genomic_DNA"/>
</dbReference>
<name>A0ABV2QK62_9MICO</name>
<keyword evidence="2" id="KW-1185">Reference proteome</keyword>
<proteinExistence type="predicted"/>
<dbReference type="Proteomes" id="UP001549257">
    <property type="component" value="Unassembled WGS sequence"/>
</dbReference>
<organism evidence="1 2">
    <name type="scientific">Conyzicola nivalis</name>
    <dbReference type="NCBI Taxonomy" id="1477021"/>
    <lineage>
        <taxon>Bacteria</taxon>
        <taxon>Bacillati</taxon>
        <taxon>Actinomycetota</taxon>
        <taxon>Actinomycetes</taxon>
        <taxon>Micrococcales</taxon>
        <taxon>Microbacteriaceae</taxon>
        <taxon>Conyzicola</taxon>
    </lineage>
</organism>
<reference evidence="1 2" key="1">
    <citation type="submission" date="2024-06" db="EMBL/GenBank/DDBJ databases">
        <title>Sorghum-associated microbial communities from plants grown in Nebraska, USA.</title>
        <authorList>
            <person name="Schachtman D."/>
        </authorList>
    </citation>
    <scope>NUCLEOTIDE SEQUENCE [LARGE SCALE GENOMIC DNA]</scope>
    <source>
        <strain evidence="1 2">2857</strain>
    </source>
</reference>
<dbReference type="RefSeq" id="WP_354023195.1">
    <property type="nucleotide sequence ID" value="NZ_JBEPSJ010000001.1"/>
</dbReference>
<sequence>MLADLFDSHFLNKSKVVAAVAGEVVRNATLVLPPIGPHQKRHLHKSAKVVRGRYKELLASATPSPSPVPTLLASVKAELTVSGKLKLKAGQTLHANANDGEAESIYWAATGSIDVITNDGDAHLLAEKHHVSSSTFVEVARHMVMSQKLVGRHAIFRELMTLSNRSIFPGEHITSELDLV</sequence>